<keyword evidence="7" id="KW-0539">Nucleus</keyword>
<dbReference type="GO" id="GO:0005634">
    <property type="term" value="C:nucleus"/>
    <property type="evidence" value="ECO:0007669"/>
    <property type="project" value="UniProtKB-SubCell"/>
</dbReference>
<evidence type="ECO:0000313" key="9">
    <source>
        <dbReference type="EMBL" id="KAJ9558638.1"/>
    </source>
</evidence>
<protein>
    <recommendedName>
        <fullName evidence="8">DDE Tnp4 domain-containing protein</fullName>
    </recommendedName>
</protein>
<name>A0AA38TXM5_9ASTR</name>
<evidence type="ECO:0000256" key="4">
    <source>
        <dbReference type="ARBA" id="ARBA00022722"/>
    </source>
</evidence>
<dbReference type="PANTHER" id="PTHR22930:SF293">
    <property type="entry name" value="PROTEIN ALP1-LIKE"/>
    <property type="match status" value="1"/>
</dbReference>
<evidence type="ECO:0000256" key="1">
    <source>
        <dbReference type="ARBA" id="ARBA00001968"/>
    </source>
</evidence>
<comment type="cofactor">
    <cofactor evidence="1">
        <name>a divalent metal cation</name>
        <dbReference type="ChEBI" id="CHEBI:60240"/>
    </cofactor>
</comment>
<keyword evidence="4" id="KW-0540">Nuclease</keyword>
<dbReference type="GO" id="GO:0004518">
    <property type="term" value="F:nuclease activity"/>
    <property type="evidence" value="ECO:0007669"/>
    <property type="project" value="UniProtKB-KW"/>
</dbReference>
<sequence length="107" mass="12337">MKHSSARNVIERCFGMLKAKWGILRDNSYYPIDSKVRIIMVCCLLHKFLMREMPIDPFDNEDEVDEGTGDLAGEDEDNINVVGTSNEWTIFRDNLAQSMFDSWNATN</sequence>
<dbReference type="InterPro" id="IPR027806">
    <property type="entry name" value="HARBI1_dom"/>
</dbReference>
<keyword evidence="6" id="KW-0378">Hydrolase</keyword>
<keyword evidence="5" id="KW-0479">Metal-binding</keyword>
<dbReference type="Pfam" id="PF13359">
    <property type="entry name" value="DDE_Tnp_4"/>
    <property type="match status" value="1"/>
</dbReference>
<evidence type="ECO:0000256" key="3">
    <source>
        <dbReference type="ARBA" id="ARBA00006958"/>
    </source>
</evidence>
<evidence type="ECO:0000313" key="10">
    <source>
        <dbReference type="Proteomes" id="UP001172457"/>
    </source>
</evidence>
<keyword evidence="10" id="KW-1185">Reference proteome</keyword>
<evidence type="ECO:0000256" key="7">
    <source>
        <dbReference type="ARBA" id="ARBA00023242"/>
    </source>
</evidence>
<accession>A0AA38TXM5</accession>
<evidence type="ECO:0000256" key="2">
    <source>
        <dbReference type="ARBA" id="ARBA00004123"/>
    </source>
</evidence>
<evidence type="ECO:0000256" key="6">
    <source>
        <dbReference type="ARBA" id="ARBA00022801"/>
    </source>
</evidence>
<dbReference type="GO" id="GO:0046872">
    <property type="term" value="F:metal ion binding"/>
    <property type="evidence" value="ECO:0007669"/>
    <property type="project" value="UniProtKB-KW"/>
</dbReference>
<evidence type="ECO:0000256" key="5">
    <source>
        <dbReference type="ARBA" id="ARBA00022723"/>
    </source>
</evidence>
<comment type="caution">
    <text evidence="9">The sequence shown here is derived from an EMBL/GenBank/DDBJ whole genome shotgun (WGS) entry which is preliminary data.</text>
</comment>
<comment type="subcellular location">
    <subcellularLocation>
        <location evidence="2">Nucleus</location>
    </subcellularLocation>
</comment>
<comment type="similarity">
    <text evidence="3">Belongs to the HARBI1 family.</text>
</comment>
<dbReference type="PANTHER" id="PTHR22930">
    <property type="match status" value="1"/>
</dbReference>
<feature type="domain" description="DDE Tnp4" evidence="8">
    <location>
        <begin position="2"/>
        <end position="46"/>
    </location>
</feature>
<dbReference type="GO" id="GO:0016787">
    <property type="term" value="F:hydrolase activity"/>
    <property type="evidence" value="ECO:0007669"/>
    <property type="project" value="UniProtKB-KW"/>
</dbReference>
<reference evidence="9" key="1">
    <citation type="submission" date="2023-03" db="EMBL/GenBank/DDBJ databases">
        <title>Chromosome-scale reference genome and RAD-based genetic map of yellow starthistle (Centaurea solstitialis) reveal putative structural variation and QTLs associated with invader traits.</title>
        <authorList>
            <person name="Reatini B."/>
            <person name="Cang F.A."/>
            <person name="Jiang Q."/>
            <person name="Mckibben M.T.W."/>
            <person name="Barker M.S."/>
            <person name="Rieseberg L.H."/>
            <person name="Dlugosch K.M."/>
        </authorList>
    </citation>
    <scope>NUCLEOTIDE SEQUENCE</scope>
    <source>
        <strain evidence="9">CAN-66</strain>
        <tissue evidence="9">Leaf</tissue>
    </source>
</reference>
<dbReference type="InterPro" id="IPR045249">
    <property type="entry name" value="HARBI1-like"/>
</dbReference>
<gene>
    <name evidence="9" type="ORF">OSB04_013252</name>
</gene>
<dbReference type="Proteomes" id="UP001172457">
    <property type="component" value="Chromosome 3"/>
</dbReference>
<proteinExistence type="inferred from homology"/>
<evidence type="ECO:0000259" key="8">
    <source>
        <dbReference type="Pfam" id="PF13359"/>
    </source>
</evidence>
<organism evidence="9 10">
    <name type="scientific">Centaurea solstitialis</name>
    <name type="common">yellow star-thistle</name>
    <dbReference type="NCBI Taxonomy" id="347529"/>
    <lineage>
        <taxon>Eukaryota</taxon>
        <taxon>Viridiplantae</taxon>
        <taxon>Streptophyta</taxon>
        <taxon>Embryophyta</taxon>
        <taxon>Tracheophyta</taxon>
        <taxon>Spermatophyta</taxon>
        <taxon>Magnoliopsida</taxon>
        <taxon>eudicotyledons</taxon>
        <taxon>Gunneridae</taxon>
        <taxon>Pentapetalae</taxon>
        <taxon>asterids</taxon>
        <taxon>campanulids</taxon>
        <taxon>Asterales</taxon>
        <taxon>Asteraceae</taxon>
        <taxon>Carduoideae</taxon>
        <taxon>Cardueae</taxon>
        <taxon>Centaureinae</taxon>
        <taxon>Centaurea</taxon>
    </lineage>
</organism>
<dbReference type="EMBL" id="JARYMX010000003">
    <property type="protein sequence ID" value="KAJ9558638.1"/>
    <property type="molecule type" value="Genomic_DNA"/>
</dbReference>
<dbReference type="AlphaFoldDB" id="A0AA38TXM5"/>